<sequence>MATLAAMFGAGRVATFLGLPRCDDLGAVEAKVVIFGAAGCTPYSSVGFYCAGGPEAIRAAGAAYGANLTHVDFDLGGPMLPEGVRAVDAGDLPVVERDAEGNRALIAAAVERIVARGAVPVLLGGDDSVPIPMVQALAASGRKLTVLQIDAHIDWRDEVEGERWGLSSTMRRASEMAHVERIIQVGQRGIGSARVSDLRDATEWGVEFVPAGEVARAGVWRAVDLIPEGADVVICLDVDALDPAVMPAVIGRTAGGLSYWQVMELVGAVAEKARIVGFDMVEFMPERDIDGLGAMVAAQLLVGVVGVIARQG</sequence>
<dbReference type="PANTHER" id="PTHR11358:SF26">
    <property type="entry name" value="GUANIDINO ACID HYDROLASE, MITOCHONDRIAL"/>
    <property type="match status" value="1"/>
</dbReference>
<dbReference type="PROSITE" id="PS51409">
    <property type="entry name" value="ARGINASE_2"/>
    <property type="match status" value="1"/>
</dbReference>
<organism evidence="4 5">
    <name type="scientific">Paragemmobacter aquarius</name>
    <dbReference type="NCBI Taxonomy" id="2169400"/>
    <lineage>
        <taxon>Bacteria</taxon>
        <taxon>Pseudomonadati</taxon>
        <taxon>Pseudomonadota</taxon>
        <taxon>Alphaproteobacteria</taxon>
        <taxon>Rhodobacterales</taxon>
        <taxon>Paracoccaceae</taxon>
        <taxon>Paragemmobacter</taxon>
    </lineage>
</organism>
<dbReference type="OrthoDB" id="9788689at2"/>
<dbReference type="Gene3D" id="3.40.800.10">
    <property type="entry name" value="Ureohydrolase domain"/>
    <property type="match status" value="1"/>
</dbReference>
<evidence type="ECO:0000256" key="1">
    <source>
        <dbReference type="ARBA" id="ARBA00022723"/>
    </source>
</evidence>
<dbReference type="PIRSF" id="PIRSF036979">
    <property type="entry name" value="Arginase"/>
    <property type="match status" value="1"/>
</dbReference>
<dbReference type="Proteomes" id="UP000244496">
    <property type="component" value="Chromosome"/>
</dbReference>
<evidence type="ECO:0000313" key="4">
    <source>
        <dbReference type="EMBL" id="AWB48951.1"/>
    </source>
</evidence>
<name>A0A2S0UMD5_9RHOB</name>
<accession>A0A2S0UMD5</accession>
<dbReference type="GO" id="GO:0033389">
    <property type="term" value="P:putrescine biosynthetic process from arginine, via agmatine"/>
    <property type="evidence" value="ECO:0007669"/>
    <property type="project" value="TreeGrafter"/>
</dbReference>
<dbReference type="GO" id="GO:0008783">
    <property type="term" value="F:agmatinase activity"/>
    <property type="evidence" value="ECO:0007669"/>
    <property type="project" value="TreeGrafter"/>
</dbReference>
<dbReference type="Pfam" id="PF00491">
    <property type="entry name" value="Arginase"/>
    <property type="match status" value="1"/>
</dbReference>
<dbReference type="AlphaFoldDB" id="A0A2S0UMD5"/>
<dbReference type="SUPFAM" id="SSF52768">
    <property type="entry name" value="Arginase/deacetylase"/>
    <property type="match status" value="1"/>
</dbReference>
<keyword evidence="2" id="KW-0378">Hydrolase</keyword>
<reference evidence="4 5" key="1">
    <citation type="submission" date="2018-04" db="EMBL/GenBank/DDBJ databases">
        <title>Genome sequencing of Gemmobacter.</title>
        <authorList>
            <person name="Yi H."/>
            <person name="Baek M.-G."/>
        </authorList>
    </citation>
    <scope>NUCLEOTIDE SEQUENCE [LARGE SCALE GENOMIC DNA]</scope>
    <source>
        <strain evidence="4 5">HYN0069</strain>
    </source>
</reference>
<dbReference type="RefSeq" id="WP_108435770.1">
    <property type="nucleotide sequence ID" value="NZ_CP028918.1"/>
</dbReference>
<protein>
    <submittedName>
        <fullName evidence="4">Arginase</fullName>
    </submittedName>
</protein>
<dbReference type="InterPro" id="IPR006035">
    <property type="entry name" value="Ureohydrolase"/>
</dbReference>
<comment type="similarity">
    <text evidence="3">Belongs to the arginase family.</text>
</comment>
<proteinExistence type="inferred from homology"/>
<keyword evidence="5" id="KW-1185">Reference proteome</keyword>
<evidence type="ECO:0000256" key="3">
    <source>
        <dbReference type="PROSITE-ProRule" id="PRU00742"/>
    </source>
</evidence>
<dbReference type="InterPro" id="IPR023696">
    <property type="entry name" value="Ureohydrolase_dom_sf"/>
</dbReference>
<dbReference type="KEGG" id="geh:HYN69_10975"/>
<dbReference type="PANTHER" id="PTHR11358">
    <property type="entry name" value="ARGINASE/AGMATINASE"/>
    <property type="match status" value="1"/>
</dbReference>
<keyword evidence="1" id="KW-0479">Metal-binding</keyword>
<dbReference type="EMBL" id="CP028918">
    <property type="protein sequence ID" value="AWB48951.1"/>
    <property type="molecule type" value="Genomic_DNA"/>
</dbReference>
<evidence type="ECO:0000256" key="2">
    <source>
        <dbReference type="ARBA" id="ARBA00022801"/>
    </source>
</evidence>
<gene>
    <name evidence="4" type="ORF">HYN69_10975</name>
</gene>
<dbReference type="GO" id="GO:0046872">
    <property type="term" value="F:metal ion binding"/>
    <property type="evidence" value="ECO:0007669"/>
    <property type="project" value="UniProtKB-KW"/>
</dbReference>
<evidence type="ECO:0000313" key="5">
    <source>
        <dbReference type="Proteomes" id="UP000244496"/>
    </source>
</evidence>